<evidence type="ECO:0000313" key="4">
    <source>
        <dbReference type="Proteomes" id="UP000740413"/>
    </source>
</evidence>
<feature type="domain" description="HTH LytTR-type" evidence="2">
    <location>
        <begin position="176"/>
        <end position="277"/>
    </location>
</feature>
<keyword evidence="4" id="KW-1185">Reference proteome</keyword>
<keyword evidence="1" id="KW-0472">Membrane</keyword>
<organism evidence="3 4">
    <name type="scientific">Zobellia barbeyronii</name>
    <dbReference type="NCBI Taxonomy" id="2748009"/>
    <lineage>
        <taxon>Bacteria</taxon>
        <taxon>Pseudomonadati</taxon>
        <taxon>Bacteroidota</taxon>
        <taxon>Flavobacteriia</taxon>
        <taxon>Flavobacteriales</taxon>
        <taxon>Flavobacteriaceae</taxon>
        <taxon>Zobellia</taxon>
    </lineage>
</organism>
<reference evidence="4" key="1">
    <citation type="submission" date="2023-07" db="EMBL/GenBank/DDBJ databases">
        <title>Zobellia barbeyronii sp. nov., a new marine flavobacterium, isolated from green and red algae.</title>
        <authorList>
            <person name="Nedashkovskaya O.I."/>
            <person name="Otstavnykh N."/>
            <person name="Zhukova N."/>
            <person name="Guzev K."/>
            <person name="Chausova V."/>
            <person name="Tekutyeva L."/>
            <person name="Mikhailov V."/>
            <person name="Isaeva M."/>
        </authorList>
    </citation>
    <scope>NUCLEOTIDE SEQUENCE [LARGE SCALE GENOMIC DNA]</scope>
    <source>
        <strain evidence="4">KMM 6746</strain>
    </source>
</reference>
<feature type="transmembrane region" description="Helical" evidence="1">
    <location>
        <begin position="85"/>
        <end position="105"/>
    </location>
</feature>
<proteinExistence type="predicted"/>
<accession>A0ABS5WDK0</accession>
<dbReference type="Proteomes" id="UP000740413">
    <property type="component" value="Unassembled WGS sequence"/>
</dbReference>
<dbReference type="InterPro" id="IPR007492">
    <property type="entry name" value="LytTR_DNA-bd_dom"/>
</dbReference>
<dbReference type="RefSeq" id="WP_214611641.1">
    <property type="nucleotide sequence ID" value="NZ_JACATN010000003.1"/>
</dbReference>
<name>A0ABS5WDK0_9FLAO</name>
<evidence type="ECO:0000259" key="2">
    <source>
        <dbReference type="PROSITE" id="PS50930"/>
    </source>
</evidence>
<sequence>MDNFKQNYKRSFYLSGDRKKYWYSAFFLGFFVSLILIGLKPFEKSIIDHPYITLVHIGVGLICTAVYILGYEILLRWFKTIKFNYLKLILFDVFLALVSVTLIFLYDRYVVVKDGHVTFGFLLEYILVLGLPFYPVILSIFHFLKTVVFPIQVYAPISKEYLADAENILSIKEDNGAAGFSTNLEQLLYIQSQDNYIEIHYLKDGDYTKHLMRGTLKRILNDFAFLLKVHRSFVVNPHKVECLVGNSNKAAISFKGVAVSVPVSKSYYSSVKNYLSTSTKI</sequence>
<evidence type="ECO:0000256" key="1">
    <source>
        <dbReference type="SAM" id="Phobius"/>
    </source>
</evidence>
<dbReference type="EMBL" id="JACATN010000003">
    <property type="protein sequence ID" value="MBT2161476.1"/>
    <property type="molecule type" value="Genomic_DNA"/>
</dbReference>
<dbReference type="SMART" id="SM00850">
    <property type="entry name" value="LytTR"/>
    <property type="match status" value="1"/>
</dbReference>
<keyword evidence="1" id="KW-0812">Transmembrane</keyword>
<comment type="caution">
    <text evidence="3">The sequence shown here is derived from an EMBL/GenBank/DDBJ whole genome shotgun (WGS) entry which is preliminary data.</text>
</comment>
<protein>
    <submittedName>
        <fullName evidence="3">LytTR family transcriptional regulator</fullName>
    </submittedName>
</protein>
<feature type="transmembrane region" description="Helical" evidence="1">
    <location>
        <begin position="51"/>
        <end position="73"/>
    </location>
</feature>
<evidence type="ECO:0000313" key="3">
    <source>
        <dbReference type="EMBL" id="MBT2161476.1"/>
    </source>
</evidence>
<feature type="transmembrane region" description="Helical" evidence="1">
    <location>
        <begin position="125"/>
        <end position="144"/>
    </location>
</feature>
<feature type="transmembrane region" description="Helical" evidence="1">
    <location>
        <begin position="21"/>
        <end position="39"/>
    </location>
</feature>
<gene>
    <name evidence="3" type="ORF">HW347_09375</name>
</gene>
<dbReference type="Pfam" id="PF04397">
    <property type="entry name" value="LytTR"/>
    <property type="match status" value="1"/>
</dbReference>
<dbReference type="PROSITE" id="PS50930">
    <property type="entry name" value="HTH_LYTTR"/>
    <property type="match status" value="1"/>
</dbReference>
<dbReference type="Gene3D" id="2.40.50.1020">
    <property type="entry name" value="LytTr DNA-binding domain"/>
    <property type="match status" value="1"/>
</dbReference>
<keyword evidence="1" id="KW-1133">Transmembrane helix</keyword>